<keyword evidence="7" id="KW-0378">Hydrolase</keyword>
<evidence type="ECO:0000256" key="7">
    <source>
        <dbReference type="ARBA" id="ARBA00022801"/>
    </source>
</evidence>
<keyword evidence="10" id="KW-0234">DNA repair</keyword>
<evidence type="ECO:0000256" key="8">
    <source>
        <dbReference type="ARBA" id="ARBA00022842"/>
    </source>
</evidence>
<dbReference type="EMBL" id="MN739229">
    <property type="protein sequence ID" value="QHS94671.1"/>
    <property type="molecule type" value="Genomic_DNA"/>
</dbReference>
<dbReference type="SMART" id="SM00891">
    <property type="entry name" value="ERCC4"/>
    <property type="match status" value="1"/>
</dbReference>
<keyword evidence="8" id="KW-0460">Magnesium</keyword>
<dbReference type="Pfam" id="PF02732">
    <property type="entry name" value="ERCC4"/>
    <property type="match status" value="1"/>
</dbReference>
<dbReference type="GO" id="GO:0048476">
    <property type="term" value="C:Holliday junction resolvase complex"/>
    <property type="evidence" value="ECO:0007669"/>
    <property type="project" value="TreeGrafter"/>
</dbReference>
<dbReference type="PANTHER" id="PTHR13451:SF0">
    <property type="entry name" value="CROSSOVER JUNCTION ENDONUCLEASE MUS81"/>
    <property type="match status" value="1"/>
</dbReference>
<dbReference type="PANTHER" id="PTHR13451">
    <property type="entry name" value="CLASS II CROSSOVER JUNCTION ENDONUCLEASE MUS81"/>
    <property type="match status" value="1"/>
</dbReference>
<keyword evidence="5" id="KW-0255">Endonuclease</keyword>
<dbReference type="GO" id="GO:0031573">
    <property type="term" value="P:mitotic intra-S DNA damage checkpoint signaling"/>
    <property type="evidence" value="ECO:0007669"/>
    <property type="project" value="TreeGrafter"/>
</dbReference>
<dbReference type="Gene3D" id="1.10.150.670">
    <property type="entry name" value="Crossover junction endonuclease EME1, DNA-binding domain"/>
    <property type="match status" value="1"/>
</dbReference>
<comment type="similarity">
    <text evidence="2">Belongs to the XPF family.</text>
</comment>
<evidence type="ECO:0000256" key="9">
    <source>
        <dbReference type="ARBA" id="ARBA00023172"/>
    </source>
</evidence>
<dbReference type="InterPro" id="IPR033309">
    <property type="entry name" value="Mus81"/>
</dbReference>
<accession>A0A6C0BS99</accession>
<evidence type="ECO:0000313" key="12">
    <source>
        <dbReference type="EMBL" id="QHS94671.1"/>
    </source>
</evidence>
<reference evidence="12" key="1">
    <citation type="journal article" date="2020" name="Nature">
        <title>Giant virus diversity and host interactions through global metagenomics.</title>
        <authorList>
            <person name="Schulz F."/>
            <person name="Roux S."/>
            <person name="Paez-Espino D."/>
            <person name="Jungbluth S."/>
            <person name="Walsh D.A."/>
            <person name="Denef V.J."/>
            <person name="McMahon K.D."/>
            <person name="Konstantinidis K.T."/>
            <person name="Eloe-Fadrosh E.A."/>
            <person name="Kyrpides N.C."/>
            <person name="Woyke T."/>
        </authorList>
    </citation>
    <scope>NUCLEOTIDE SEQUENCE</scope>
    <source>
        <strain evidence="12">GVMAG-M-3300018416-45</strain>
    </source>
</reference>
<dbReference type="AlphaFoldDB" id="A0A6C0BS99"/>
<dbReference type="GO" id="GO:0006308">
    <property type="term" value="P:DNA catabolic process"/>
    <property type="evidence" value="ECO:0007669"/>
    <property type="project" value="InterPro"/>
</dbReference>
<sequence>MWYNYMISVDYREVDLIKELNRLSSSNEKWKTIVIREDNLQIGDINVCNDVGDIKLIVERKTIKDLASSIEDGRYKEQGFRLDASVTHNHNIIYMIEGDIMKYKPYRKSRIDRDAIMSALTSIHYSKGFCVYKTISVEESATWLLQMVLKITKGKLCSFYENPDLKTDYVDAVHKTKKRDLKMDNMLQIILCQIPGVSCSISKVICEKYKSIPALIDALRNDMNVLDDLKTTTTTGKKRKISSKTISTLIECMIDCEK</sequence>
<dbReference type="GO" id="GO:0008821">
    <property type="term" value="F:crossover junction DNA endonuclease activity"/>
    <property type="evidence" value="ECO:0007669"/>
    <property type="project" value="InterPro"/>
</dbReference>
<dbReference type="SUPFAM" id="SSF52980">
    <property type="entry name" value="Restriction endonuclease-like"/>
    <property type="match status" value="1"/>
</dbReference>
<keyword evidence="4" id="KW-0479">Metal-binding</keyword>
<comment type="cofactor">
    <cofactor evidence="1">
        <name>Mg(2+)</name>
        <dbReference type="ChEBI" id="CHEBI:18420"/>
    </cofactor>
</comment>
<dbReference type="InterPro" id="IPR011335">
    <property type="entry name" value="Restrct_endonuc-II-like"/>
</dbReference>
<dbReference type="GO" id="GO:0048257">
    <property type="term" value="F:3'-flap endonuclease activity"/>
    <property type="evidence" value="ECO:0007669"/>
    <property type="project" value="TreeGrafter"/>
</dbReference>
<dbReference type="GO" id="GO:0000712">
    <property type="term" value="P:resolution of meiotic recombination intermediates"/>
    <property type="evidence" value="ECO:0007669"/>
    <property type="project" value="TreeGrafter"/>
</dbReference>
<dbReference type="GO" id="GO:0003677">
    <property type="term" value="F:DNA binding"/>
    <property type="evidence" value="ECO:0007669"/>
    <property type="project" value="InterPro"/>
</dbReference>
<dbReference type="InterPro" id="IPR006166">
    <property type="entry name" value="ERCC4_domain"/>
</dbReference>
<evidence type="ECO:0000256" key="3">
    <source>
        <dbReference type="ARBA" id="ARBA00022722"/>
    </source>
</evidence>
<dbReference type="GO" id="GO:0000727">
    <property type="term" value="P:double-strand break repair via break-induced replication"/>
    <property type="evidence" value="ECO:0007669"/>
    <property type="project" value="TreeGrafter"/>
</dbReference>
<evidence type="ECO:0000256" key="2">
    <source>
        <dbReference type="ARBA" id="ARBA00010015"/>
    </source>
</evidence>
<evidence type="ECO:0000256" key="4">
    <source>
        <dbReference type="ARBA" id="ARBA00022723"/>
    </source>
</evidence>
<feature type="domain" description="ERCC4" evidence="11">
    <location>
        <begin position="6"/>
        <end position="100"/>
    </location>
</feature>
<dbReference type="InterPro" id="IPR042530">
    <property type="entry name" value="EME1/EME2_C"/>
</dbReference>
<organism evidence="12">
    <name type="scientific">viral metagenome</name>
    <dbReference type="NCBI Taxonomy" id="1070528"/>
    <lineage>
        <taxon>unclassified sequences</taxon>
        <taxon>metagenomes</taxon>
        <taxon>organismal metagenomes</taxon>
    </lineage>
</organism>
<keyword evidence="6" id="KW-0227">DNA damage</keyword>
<evidence type="ECO:0000256" key="5">
    <source>
        <dbReference type="ARBA" id="ARBA00022759"/>
    </source>
</evidence>
<dbReference type="Gene3D" id="3.40.50.10130">
    <property type="match status" value="1"/>
</dbReference>
<protein>
    <recommendedName>
        <fullName evidence="11">ERCC4 domain-containing protein</fullName>
    </recommendedName>
</protein>
<evidence type="ECO:0000259" key="11">
    <source>
        <dbReference type="SMART" id="SM00891"/>
    </source>
</evidence>
<proteinExistence type="inferred from homology"/>
<keyword evidence="9" id="KW-0233">DNA recombination</keyword>
<name>A0A6C0BS99_9ZZZZ</name>
<dbReference type="GO" id="GO:0046872">
    <property type="term" value="F:metal ion binding"/>
    <property type="evidence" value="ECO:0007669"/>
    <property type="project" value="UniProtKB-KW"/>
</dbReference>
<evidence type="ECO:0000256" key="10">
    <source>
        <dbReference type="ARBA" id="ARBA00023204"/>
    </source>
</evidence>
<evidence type="ECO:0000256" key="6">
    <source>
        <dbReference type="ARBA" id="ARBA00022763"/>
    </source>
</evidence>
<dbReference type="GO" id="GO:0005634">
    <property type="term" value="C:nucleus"/>
    <property type="evidence" value="ECO:0007669"/>
    <property type="project" value="TreeGrafter"/>
</dbReference>
<evidence type="ECO:0000256" key="1">
    <source>
        <dbReference type="ARBA" id="ARBA00001946"/>
    </source>
</evidence>
<keyword evidence="3" id="KW-0540">Nuclease</keyword>